<evidence type="ECO:0000313" key="5">
    <source>
        <dbReference type="Proteomes" id="UP000219331"/>
    </source>
</evidence>
<gene>
    <name evidence="4" type="ORF">SAMN05421512_105320</name>
</gene>
<dbReference type="HAMAP" id="MF_01830">
    <property type="entry name" value="Hydro_lyase"/>
    <property type="match status" value="1"/>
</dbReference>
<evidence type="ECO:0000256" key="3">
    <source>
        <dbReference type="HAMAP-Rule" id="MF_01830"/>
    </source>
</evidence>
<keyword evidence="5" id="KW-1185">Reference proteome</keyword>
<accession>A0A285SM61</accession>
<protein>
    <recommendedName>
        <fullName evidence="3">Putative hydro-lyase SAMN05421512_105320</fullName>
        <ecNumber evidence="3">4.2.1.-</ecNumber>
    </recommendedName>
</protein>
<proteinExistence type="inferred from homology"/>
<evidence type="ECO:0000256" key="2">
    <source>
        <dbReference type="ARBA" id="ARBA00023239"/>
    </source>
</evidence>
<dbReference type="EMBL" id="OBML01000005">
    <property type="protein sequence ID" value="SOC07223.1"/>
    <property type="molecule type" value="Genomic_DNA"/>
</dbReference>
<sequence>MPASVALDRTASEQDAFRGLSPADLRVSIRTGRFRGPTAGYGQGCLQGNLAILPAELAGDFLRFCTLNPKPCPLIGMSEPGNPAIPSLGADLDIRTDVSGYRVFRAGEEGYTPVPNLSDVWRDDLVAFVLGCSFSFEAAIVRAGIPLPHFDGGKNVPMYITNLQTAPSGPFGGPLVVSMRSFHPSDAIQAVLLSDRYRLAHGAPVHIGDPAGIGIADLMKPDFGDVPELAPGAIPVFWACGVTPQMAIRQARPEIAITHEPGHMLVTDLSADAAEFMLGGVWPASK</sequence>
<dbReference type="Gene3D" id="3.30.2040.10">
    <property type="entry name" value="PSTPO5379-like domain"/>
    <property type="match status" value="1"/>
</dbReference>
<dbReference type="Pfam" id="PF07286">
    <property type="entry name" value="D-Glu_cyclase"/>
    <property type="match status" value="1"/>
</dbReference>
<dbReference type="EC" id="4.2.1.-" evidence="3"/>
<reference evidence="4 5" key="1">
    <citation type="submission" date="2017-08" db="EMBL/GenBank/DDBJ databases">
        <authorList>
            <person name="de Groot N.N."/>
        </authorList>
    </citation>
    <scope>NUCLEOTIDE SEQUENCE [LARGE SCALE GENOMIC DNA]</scope>
    <source>
        <strain evidence="4 5">USBA 352</strain>
    </source>
</reference>
<dbReference type="PIRSF" id="PIRSF029755">
    <property type="entry name" value="UCP029755"/>
    <property type="match status" value="1"/>
</dbReference>
<dbReference type="SUPFAM" id="SSF160920">
    <property type="entry name" value="PSTPO5379-like"/>
    <property type="match status" value="1"/>
</dbReference>
<organism evidence="4 5">
    <name type="scientific">Stappia indica</name>
    <dbReference type="NCBI Taxonomy" id="538381"/>
    <lineage>
        <taxon>Bacteria</taxon>
        <taxon>Pseudomonadati</taxon>
        <taxon>Pseudomonadota</taxon>
        <taxon>Alphaproteobacteria</taxon>
        <taxon>Hyphomicrobiales</taxon>
        <taxon>Stappiaceae</taxon>
        <taxon>Stappia</taxon>
    </lineage>
</organism>
<keyword evidence="2 3" id="KW-0456">Lyase</keyword>
<dbReference type="Proteomes" id="UP000219331">
    <property type="component" value="Unassembled WGS sequence"/>
</dbReference>
<dbReference type="STRING" id="538381.GCA_001696535_01900"/>
<dbReference type="AlphaFoldDB" id="A0A285SM61"/>
<dbReference type="NCBIfam" id="NF003969">
    <property type="entry name" value="PRK05463.1"/>
    <property type="match status" value="1"/>
</dbReference>
<dbReference type="InterPro" id="IPR038021">
    <property type="entry name" value="Putative_hydro-lyase"/>
</dbReference>
<name>A0A285SM61_9HYPH</name>
<dbReference type="Gene3D" id="3.40.1640.10">
    <property type="entry name" value="PSTPO5379-like"/>
    <property type="match status" value="1"/>
</dbReference>
<dbReference type="InterPro" id="IPR009906">
    <property type="entry name" value="D-Glu_cyclase"/>
</dbReference>
<evidence type="ECO:0000256" key="1">
    <source>
        <dbReference type="ARBA" id="ARBA00007896"/>
    </source>
</evidence>
<dbReference type="PANTHER" id="PTHR32022:SF10">
    <property type="entry name" value="D-GLUTAMATE CYCLASE, MITOCHONDRIAL"/>
    <property type="match status" value="1"/>
</dbReference>
<evidence type="ECO:0000313" key="4">
    <source>
        <dbReference type="EMBL" id="SOC07223.1"/>
    </source>
</evidence>
<dbReference type="InterPro" id="IPR016938">
    <property type="entry name" value="UPF0317"/>
</dbReference>
<dbReference type="OrthoDB" id="149585at2"/>
<dbReference type="FunFam" id="3.30.2040.10:FF:000001">
    <property type="entry name" value="D-glutamate cyclase, mitochondrial"/>
    <property type="match status" value="1"/>
</dbReference>
<dbReference type="PANTHER" id="PTHR32022">
    <property type="entry name" value="D-GLUTAMATE CYCLASE, MITOCHONDRIAL"/>
    <property type="match status" value="1"/>
</dbReference>
<dbReference type="GO" id="GO:0016829">
    <property type="term" value="F:lyase activity"/>
    <property type="evidence" value="ECO:0007669"/>
    <property type="project" value="UniProtKB-KW"/>
</dbReference>
<comment type="similarity">
    <text evidence="1 3">Belongs to the D-glutamate cyclase family.</text>
</comment>